<dbReference type="PANTHER" id="PTHR11472">
    <property type="entry name" value="DNA REPAIR DEAD HELICASE RAD3/XP-D SUBFAMILY MEMBER"/>
    <property type="match status" value="1"/>
</dbReference>
<dbReference type="GO" id="GO:0005524">
    <property type="term" value="F:ATP binding"/>
    <property type="evidence" value="ECO:0007669"/>
    <property type="project" value="UniProtKB-KW"/>
</dbReference>
<dbReference type="EMBL" id="CADEAL010000583">
    <property type="protein sequence ID" value="CAB1422446.1"/>
    <property type="molecule type" value="Genomic_DNA"/>
</dbReference>
<keyword evidence="3" id="KW-0067">ATP-binding</keyword>
<sequence>MAKSPVEYTIGGVKINFPCKAYPSQLAMMNSIVRGLNYGNHCLLESPTGSGKSLALLCSALGWQRAQLAKLQEGGNPVDAKNQSDKNPDACKKPDVNTYCQCVCHSRPSPVSATVEVKPAVVDLNTKELTKQVRDKVVEKYEAGLGYKKISRALNISLSTIKSIIRKWKEYGTTANLPRGGRPPKLKSRTRRK</sequence>
<comment type="caution">
    <text evidence="6">The sequence shown here is derived from an EMBL/GenBank/DDBJ whole genome shotgun (WGS) entry which is preliminary data.</text>
</comment>
<dbReference type="InterPro" id="IPR014013">
    <property type="entry name" value="Helic_SF1/SF2_ATP-bd_DinG/Rad3"/>
</dbReference>
<dbReference type="GO" id="GO:0006289">
    <property type="term" value="P:nucleotide-excision repair"/>
    <property type="evidence" value="ECO:0007669"/>
    <property type="project" value="TreeGrafter"/>
</dbReference>
<evidence type="ECO:0000256" key="1">
    <source>
        <dbReference type="ARBA" id="ARBA00022741"/>
    </source>
</evidence>
<dbReference type="InterPro" id="IPR009057">
    <property type="entry name" value="Homeodomain-like_sf"/>
</dbReference>
<protein>
    <recommendedName>
        <fullName evidence="5">Helicase ATP-binding domain-containing protein</fullName>
    </recommendedName>
</protein>
<evidence type="ECO:0000259" key="5">
    <source>
        <dbReference type="PROSITE" id="PS51193"/>
    </source>
</evidence>
<dbReference type="Proteomes" id="UP001153269">
    <property type="component" value="Unassembled WGS sequence"/>
</dbReference>
<accession>A0A9N7YE91</accession>
<feature type="domain" description="Helicase ATP-binding" evidence="5">
    <location>
        <begin position="11"/>
        <end position="193"/>
    </location>
</feature>
<dbReference type="Pfam" id="PF25787">
    <property type="entry name" value="HTH_SB"/>
    <property type="match status" value="1"/>
</dbReference>
<dbReference type="GO" id="GO:0003678">
    <property type="term" value="F:DNA helicase activity"/>
    <property type="evidence" value="ECO:0007669"/>
    <property type="project" value="TreeGrafter"/>
</dbReference>
<dbReference type="Gene3D" id="1.10.10.10">
    <property type="entry name" value="Winged helix-like DNA-binding domain superfamily/Winged helix DNA-binding domain"/>
    <property type="match status" value="1"/>
</dbReference>
<dbReference type="InterPro" id="IPR057667">
    <property type="entry name" value="HTH_SB"/>
</dbReference>
<feature type="region of interest" description="Disordered" evidence="4">
    <location>
        <begin position="174"/>
        <end position="193"/>
    </location>
</feature>
<dbReference type="GO" id="GO:1990918">
    <property type="term" value="P:double-strand break repair involved in meiotic recombination"/>
    <property type="evidence" value="ECO:0007669"/>
    <property type="project" value="TreeGrafter"/>
</dbReference>
<dbReference type="SUPFAM" id="SSF52540">
    <property type="entry name" value="P-loop containing nucleoside triphosphate hydrolases"/>
    <property type="match status" value="1"/>
</dbReference>
<reference evidence="6" key="1">
    <citation type="submission" date="2020-03" db="EMBL/GenBank/DDBJ databases">
        <authorList>
            <person name="Weist P."/>
        </authorList>
    </citation>
    <scope>NUCLEOTIDE SEQUENCE</scope>
</reference>
<dbReference type="SUPFAM" id="SSF46689">
    <property type="entry name" value="Homeodomain-like"/>
    <property type="match status" value="1"/>
</dbReference>
<dbReference type="GO" id="GO:0005634">
    <property type="term" value="C:nucleus"/>
    <property type="evidence" value="ECO:0007669"/>
    <property type="project" value="TreeGrafter"/>
</dbReference>
<keyword evidence="7" id="KW-1185">Reference proteome</keyword>
<dbReference type="AlphaFoldDB" id="A0A9N7YE91"/>
<proteinExistence type="predicted"/>
<evidence type="ECO:0000313" key="7">
    <source>
        <dbReference type="Proteomes" id="UP001153269"/>
    </source>
</evidence>
<feature type="compositionally biased region" description="Basic residues" evidence="4">
    <location>
        <begin position="182"/>
        <end position="193"/>
    </location>
</feature>
<keyword evidence="1" id="KW-0547">Nucleotide-binding</keyword>
<dbReference type="PANTHER" id="PTHR11472:SF47">
    <property type="entry name" value="FANCONI ANEMIA GROUP J PROTEIN"/>
    <property type="match status" value="1"/>
</dbReference>
<name>A0A9N7YE91_PLEPL</name>
<organism evidence="6 7">
    <name type="scientific">Pleuronectes platessa</name>
    <name type="common">European plaice</name>
    <dbReference type="NCBI Taxonomy" id="8262"/>
    <lineage>
        <taxon>Eukaryota</taxon>
        <taxon>Metazoa</taxon>
        <taxon>Chordata</taxon>
        <taxon>Craniata</taxon>
        <taxon>Vertebrata</taxon>
        <taxon>Euteleostomi</taxon>
        <taxon>Actinopterygii</taxon>
        <taxon>Neopterygii</taxon>
        <taxon>Teleostei</taxon>
        <taxon>Neoteleostei</taxon>
        <taxon>Acanthomorphata</taxon>
        <taxon>Carangaria</taxon>
        <taxon>Pleuronectiformes</taxon>
        <taxon>Pleuronectoidei</taxon>
        <taxon>Pleuronectidae</taxon>
        <taxon>Pleuronectes</taxon>
    </lineage>
</organism>
<evidence type="ECO:0000256" key="3">
    <source>
        <dbReference type="ARBA" id="ARBA00022840"/>
    </source>
</evidence>
<evidence type="ECO:0000313" key="6">
    <source>
        <dbReference type="EMBL" id="CAB1422446.1"/>
    </source>
</evidence>
<dbReference type="PROSITE" id="PS51193">
    <property type="entry name" value="HELICASE_ATP_BIND_2"/>
    <property type="match status" value="1"/>
</dbReference>
<gene>
    <name evidence="6" type="ORF">PLEPLA_LOCUS10362</name>
</gene>
<dbReference type="InterPro" id="IPR036388">
    <property type="entry name" value="WH-like_DNA-bd_sf"/>
</dbReference>
<evidence type="ECO:0000256" key="2">
    <source>
        <dbReference type="ARBA" id="ARBA00022801"/>
    </source>
</evidence>
<dbReference type="Gene3D" id="3.40.50.300">
    <property type="entry name" value="P-loop containing nucleotide triphosphate hydrolases"/>
    <property type="match status" value="1"/>
</dbReference>
<dbReference type="InterPro" id="IPR027417">
    <property type="entry name" value="P-loop_NTPase"/>
</dbReference>
<dbReference type="InterPro" id="IPR045028">
    <property type="entry name" value="DinG/Rad3-like"/>
</dbReference>
<keyword evidence="2" id="KW-0378">Hydrolase</keyword>
<dbReference type="GO" id="GO:0016787">
    <property type="term" value="F:hydrolase activity"/>
    <property type="evidence" value="ECO:0007669"/>
    <property type="project" value="UniProtKB-KW"/>
</dbReference>
<evidence type="ECO:0000256" key="4">
    <source>
        <dbReference type="SAM" id="MobiDB-lite"/>
    </source>
</evidence>